<feature type="compositionally biased region" description="Basic residues" evidence="1">
    <location>
        <begin position="348"/>
        <end position="358"/>
    </location>
</feature>
<evidence type="ECO:0000256" key="1">
    <source>
        <dbReference type="SAM" id="MobiDB-lite"/>
    </source>
</evidence>
<dbReference type="InterPro" id="IPR011583">
    <property type="entry name" value="Chitinase_II/V-like_cat"/>
</dbReference>
<evidence type="ECO:0000313" key="4">
    <source>
        <dbReference type="Proteomes" id="UP001142055"/>
    </source>
</evidence>
<dbReference type="SUPFAM" id="SSF51445">
    <property type="entry name" value="(Trans)glycosidases"/>
    <property type="match status" value="1"/>
</dbReference>
<sequence length="1001" mass="114101">MVLGLMTGSMPMLFSLMLMQGITLTMWRSFLDRAIPRFNGYDWRKNIEQTMVPPIVNQPVPNSVEPTMADPSNANVANSNNQNPILNSLSLLSNLDPNVINLLSQIKSNRTNPNAEPQVPTPTDPHASIQLPYMSQPGINPSIASYPNFQHSPGMLENDDPNSMDQGQQLSDMEPYGENNEENVDQSPIRYIEMSSTNPRQPSQQPDINYNEDQQQPQQQQYVYQYQQEYQQVDPQEQDVQVNSNGGYYESEPPDESEVEQPRQQQPDEQAQVQYEYLQEPDSLTTQSPQVEYIRQVEYQPISSDQREVVSELNRIVKFPRKKVKKKGRKKMPPMIIGPPIPNTSTFPKRRNKKRPKKKYDQGWKFTLPKAFKRRKNRRMFGKPRILTKRMLTVNANIIQIKMDGDSNSTQFKDITTEKPINKTSTITETSTETSSPTTSTSTASTVTSTIDQRIITTTPISTSTTTISPNLKSFIFNFNQMLSSFTSTTEPTSTRLPTSYTTSSSIIQNEFNADELPKEFLNHVLIAINASKIDDYQMRNKMKPKQSKPFVNEIENKINPTNEIEEEEDNDYDYDQDDEEDVDDQIDWNDEIDSENRVDGKNPANHRFKRICYYLLNGGKGAQLNIAKLELHICSHLIVAYARISPNGLVVAERPFEDSEKYRQLTLMKLKYPSLKVLLSVGDFGGTSYSIVASANRTRERFIESILDYCDEFGFDGVGIDWEFPSIQSGYKQDRINFILLLNELRSRSDQVWKVKRRRRNHVTKVFSGGSKFIISVAVGAPLIIASTSYMIPSIAKVVDFCCLMSYDFHYYRSDRPYTGHHSPLYPRSTDQAYFSTLNVAWAATFWANKGMPLEKIIVGVPTYARTYNLVVPIGQNVLNAPASGPGLGHGKINYSDVCRFLKLPGSMKQFDVSSQVPYAYRNYDWISYENEMSVAIKAQWVIKTGMGGIVTFALNFDDHSGTCRDDGKKFPLQKTISNLLELASIRSYKKSSFVMKIRD</sequence>
<dbReference type="InterPro" id="IPR029070">
    <property type="entry name" value="Chitinase_insertion_sf"/>
</dbReference>
<evidence type="ECO:0000259" key="2">
    <source>
        <dbReference type="PROSITE" id="PS51910"/>
    </source>
</evidence>
<feature type="region of interest" description="Disordered" evidence="1">
    <location>
        <begin position="196"/>
        <end position="219"/>
    </location>
</feature>
<accession>A0A9Q0MBV6</accession>
<feature type="compositionally biased region" description="Polar residues" evidence="1">
    <location>
        <begin position="196"/>
        <end position="208"/>
    </location>
</feature>
<proteinExistence type="predicted"/>
<dbReference type="AlphaFoldDB" id="A0A9Q0MBV6"/>
<comment type="caution">
    <text evidence="3">The sequence shown here is derived from an EMBL/GenBank/DDBJ whole genome shotgun (WGS) entry which is preliminary data.</text>
</comment>
<reference evidence="3" key="1">
    <citation type="submission" date="2022-12" db="EMBL/GenBank/DDBJ databases">
        <title>Genome assemblies of Blomia tropicalis.</title>
        <authorList>
            <person name="Cui Y."/>
        </authorList>
    </citation>
    <scope>NUCLEOTIDE SEQUENCE</scope>
    <source>
        <tissue evidence="3">Adult mites</tissue>
    </source>
</reference>
<dbReference type="GO" id="GO:0004568">
    <property type="term" value="F:chitinase activity"/>
    <property type="evidence" value="ECO:0007669"/>
    <property type="project" value="TreeGrafter"/>
</dbReference>
<dbReference type="Gene3D" id="3.20.20.80">
    <property type="entry name" value="Glycosidases"/>
    <property type="match status" value="1"/>
</dbReference>
<dbReference type="GO" id="GO:0005975">
    <property type="term" value="P:carbohydrate metabolic process"/>
    <property type="evidence" value="ECO:0007669"/>
    <property type="project" value="InterPro"/>
</dbReference>
<dbReference type="Proteomes" id="UP001142055">
    <property type="component" value="Chromosome 2"/>
</dbReference>
<feature type="compositionally biased region" description="Polar residues" evidence="1">
    <location>
        <begin position="137"/>
        <end position="151"/>
    </location>
</feature>
<dbReference type="GO" id="GO:0005576">
    <property type="term" value="C:extracellular region"/>
    <property type="evidence" value="ECO:0007669"/>
    <property type="project" value="TreeGrafter"/>
</dbReference>
<dbReference type="PANTHER" id="PTHR11177:SF390">
    <property type="entry name" value="CHITINASE 11"/>
    <property type="match status" value="1"/>
</dbReference>
<feature type="compositionally biased region" description="Basic residues" evidence="1">
    <location>
        <begin position="322"/>
        <end position="332"/>
    </location>
</feature>
<dbReference type="SUPFAM" id="SSF54556">
    <property type="entry name" value="Chitinase insertion domain"/>
    <property type="match status" value="1"/>
</dbReference>
<dbReference type="GO" id="GO:0008061">
    <property type="term" value="F:chitin binding"/>
    <property type="evidence" value="ECO:0007669"/>
    <property type="project" value="InterPro"/>
</dbReference>
<dbReference type="GO" id="GO:0006032">
    <property type="term" value="P:chitin catabolic process"/>
    <property type="evidence" value="ECO:0007669"/>
    <property type="project" value="TreeGrafter"/>
</dbReference>
<feature type="region of interest" description="Disordered" evidence="1">
    <location>
        <begin position="236"/>
        <end position="270"/>
    </location>
</feature>
<feature type="region of interest" description="Disordered" evidence="1">
    <location>
        <begin position="109"/>
        <end position="183"/>
    </location>
</feature>
<dbReference type="Gene3D" id="3.10.50.10">
    <property type="match status" value="1"/>
</dbReference>
<feature type="domain" description="GH18" evidence="2">
    <location>
        <begin position="609"/>
        <end position="985"/>
    </location>
</feature>
<organism evidence="3 4">
    <name type="scientific">Blomia tropicalis</name>
    <name type="common">Mite</name>
    <dbReference type="NCBI Taxonomy" id="40697"/>
    <lineage>
        <taxon>Eukaryota</taxon>
        <taxon>Metazoa</taxon>
        <taxon>Ecdysozoa</taxon>
        <taxon>Arthropoda</taxon>
        <taxon>Chelicerata</taxon>
        <taxon>Arachnida</taxon>
        <taxon>Acari</taxon>
        <taxon>Acariformes</taxon>
        <taxon>Sarcoptiformes</taxon>
        <taxon>Astigmata</taxon>
        <taxon>Glycyphagoidea</taxon>
        <taxon>Echimyopodidae</taxon>
        <taxon>Blomia</taxon>
    </lineage>
</organism>
<feature type="compositionally biased region" description="Acidic residues" evidence="1">
    <location>
        <begin position="564"/>
        <end position="579"/>
    </location>
</feature>
<dbReference type="InterPro" id="IPR001223">
    <property type="entry name" value="Glyco_hydro18_cat"/>
</dbReference>
<dbReference type="Pfam" id="PF00704">
    <property type="entry name" value="Glyco_hydro_18"/>
    <property type="match status" value="1"/>
</dbReference>
<feature type="region of interest" description="Disordered" evidence="1">
    <location>
        <begin position="559"/>
        <end position="579"/>
    </location>
</feature>
<dbReference type="SMART" id="SM00636">
    <property type="entry name" value="Glyco_18"/>
    <property type="match status" value="1"/>
</dbReference>
<dbReference type="InterPro" id="IPR050314">
    <property type="entry name" value="Glycosyl_Hydrlase_18"/>
</dbReference>
<protein>
    <recommendedName>
        <fullName evidence="2">GH18 domain-containing protein</fullName>
    </recommendedName>
</protein>
<dbReference type="InterPro" id="IPR017853">
    <property type="entry name" value="GH"/>
</dbReference>
<gene>
    <name evidence="3" type="ORF">RDWZM_006647</name>
</gene>
<feature type="region of interest" description="Disordered" evidence="1">
    <location>
        <begin position="425"/>
        <end position="446"/>
    </location>
</feature>
<feature type="region of interest" description="Disordered" evidence="1">
    <location>
        <begin position="322"/>
        <end position="360"/>
    </location>
</feature>
<dbReference type="PROSITE" id="PS51910">
    <property type="entry name" value="GH18_2"/>
    <property type="match status" value="1"/>
</dbReference>
<name>A0A9Q0MBV6_BLOTA</name>
<dbReference type="EMBL" id="JAPWDV010000002">
    <property type="protein sequence ID" value="KAJ6220835.1"/>
    <property type="molecule type" value="Genomic_DNA"/>
</dbReference>
<keyword evidence="4" id="KW-1185">Reference proteome</keyword>
<dbReference type="PANTHER" id="PTHR11177">
    <property type="entry name" value="CHITINASE"/>
    <property type="match status" value="1"/>
</dbReference>
<evidence type="ECO:0000313" key="3">
    <source>
        <dbReference type="EMBL" id="KAJ6220835.1"/>
    </source>
</evidence>